<gene>
    <name evidence="2" type="ORF">GCM10008935_22900</name>
</gene>
<dbReference type="InterPro" id="IPR035919">
    <property type="entry name" value="EAL_sf"/>
</dbReference>
<dbReference type="PROSITE" id="PS50883">
    <property type="entry name" value="EAL"/>
    <property type="match status" value="1"/>
</dbReference>
<dbReference type="CDD" id="cd01948">
    <property type="entry name" value="EAL"/>
    <property type="match status" value="1"/>
</dbReference>
<protein>
    <recommendedName>
        <fullName evidence="1">EAL domain-containing protein</fullName>
    </recommendedName>
</protein>
<reference evidence="2 3" key="1">
    <citation type="journal article" date="2019" name="Int. J. Syst. Evol. Microbiol.">
        <title>The Global Catalogue of Microorganisms (GCM) 10K type strain sequencing project: providing services to taxonomists for standard genome sequencing and annotation.</title>
        <authorList>
            <consortium name="The Broad Institute Genomics Platform"/>
            <consortium name="The Broad Institute Genome Sequencing Center for Infectious Disease"/>
            <person name="Wu L."/>
            <person name="Ma J."/>
        </authorList>
    </citation>
    <scope>NUCLEOTIDE SEQUENCE [LARGE SCALE GENOMIC DNA]</scope>
    <source>
        <strain evidence="2 3">JCM 14193</strain>
    </source>
</reference>
<dbReference type="InterPro" id="IPR003018">
    <property type="entry name" value="GAF"/>
</dbReference>
<evidence type="ECO:0000313" key="3">
    <source>
        <dbReference type="Proteomes" id="UP001500740"/>
    </source>
</evidence>
<dbReference type="InterPro" id="IPR029016">
    <property type="entry name" value="GAF-like_dom_sf"/>
</dbReference>
<evidence type="ECO:0000259" key="1">
    <source>
        <dbReference type="PROSITE" id="PS50883"/>
    </source>
</evidence>
<keyword evidence="3" id="KW-1185">Reference proteome</keyword>
<dbReference type="Pfam" id="PF00563">
    <property type="entry name" value="EAL"/>
    <property type="match status" value="1"/>
</dbReference>
<dbReference type="Gene3D" id="3.30.450.40">
    <property type="match status" value="1"/>
</dbReference>
<dbReference type="EMBL" id="BAAACZ010000018">
    <property type="protein sequence ID" value="GAA0466408.1"/>
    <property type="molecule type" value="Genomic_DNA"/>
</dbReference>
<dbReference type="SMART" id="SM00052">
    <property type="entry name" value="EAL"/>
    <property type="match status" value="1"/>
</dbReference>
<organism evidence="2 3">
    <name type="scientific">Alkalibacillus silvisoli</name>
    <dbReference type="NCBI Taxonomy" id="392823"/>
    <lineage>
        <taxon>Bacteria</taxon>
        <taxon>Bacillati</taxon>
        <taxon>Bacillota</taxon>
        <taxon>Bacilli</taxon>
        <taxon>Bacillales</taxon>
        <taxon>Bacillaceae</taxon>
        <taxon>Alkalibacillus</taxon>
    </lineage>
</organism>
<dbReference type="Proteomes" id="UP001500740">
    <property type="component" value="Unassembled WGS sequence"/>
</dbReference>
<sequence length="469" mass="53985">MSHHNQDHYVLSPEEFVEGYQYITEYICDGVPLKDVLEKALKFFEKRFESTKGTILLLDETGSHFTGGVTHSLPKELCDYYTGIELYDGMGTCGTAVSRQEMVITSNIKDDEKWDQFRHAVNDLGLKSCWSIPIYTPETNQIAGVFAMYSKHIKEPEEDELETVRSFKELISLIISNYNKTNNQSHVSLNDAYKDLGKVEWPVTLSDREKYMFMIRRGIEEGQIRPHYQPIMNGDGEVYGFEVLVRWPHPEQGTIPPNKFIPFAEEEGFVDEIDRYVCEYACHEMKQLMDQLGQKFILTVNVSAKHITKGHYIKELKETLEKTSFPPELLAIEVTETSLVVNLKEAAYVINDVRNLGAQVWIDDFGTVYSSLNYLRHLPLDVIKLDGSFIRNIQDNKVDRTICSTIIQLAHELNLKVVAEGIEEGCQLKELKQLNCELFQGYHFHKPLGIEELRHYIKGVKVLNREDLA</sequence>
<dbReference type="Pfam" id="PF13185">
    <property type="entry name" value="GAF_2"/>
    <property type="match status" value="1"/>
</dbReference>
<dbReference type="SUPFAM" id="SSF141868">
    <property type="entry name" value="EAL domain-like"/>
    <property type="match status" value="1"/>
</dbReference>
<dbReference type="InterPro" id="IPR001633">
    <property type="entry name" value="EAL_dom"/>
</dbReference>
<feature type="domain" description="EAL" evidence="1">
    <location>
        <begin position="208"/>
        <end position="461"/>
    </location>
</feature>
<evidence type="ECO:0000313" key="2">
    <source>
        <dbReference type="EMBL" id="GAA0466408.1"/>
    </source>
</evidence>
<accession>A0ABN1A355</accession>
<dbReference type="Gene3D" id="3.20.20.450">
    <property type="entry name" value="EAL domain"/>
    <property type="match status" value="1"/>
</dbReference>
<dbReference type="PANTHER" id="PTHR33121">
    <property type="entry name" value="CYCLIC DI-GMP PHOSPHODIESTERASE PDEF"/>
    <property type="match status" value="1"/>
</dbReference>
<dbReference type="RefSeq" id="WP_343783689.1">
    <property type="nucleotide sequence ID" value="NZ_BAAACZ010000018.1"/>
</dbReference>
<dbReference type="SUPFAM" id="SSF55781">
    <property type="entry name" value="GAF domain-like"/>
    <property type="match status" value="1"/>
</dbReference>
<name>A0ABN1A355_9BACI</name>
<proteinExistence type="predicted"/>
<dbReference type="InterPro" id="IPR050706">
    <property type="entry name" value="Cyclic-di-GMP_PDE-like"/>
</dbReference>
<dbReference type="PANTHER" id="PTHR33121:SF79">
    <property type="entry name" value="CYCLIC DI-GMP PHOSPHODIESTERASE PDED-RELATED"/>
    <property type="match status" value="1"/>
</dbReference>
<dbReference type="SMART" id="SM00065">
    <property type="entry name" value="GAF"/>
    <property type="match status" value="1"/>
</dbReference>
<comment type="caution">
    <text evidence="2">The sequence shown here is derived from an EMBL/GenBank/DDBJ whole genome shotgun (WGS) entry which is preliminary data.</text>
</comment>